<reference evidence="2 3" key="1">
    <citation type="submission" date="2018-01" db="EMBL/GenBank/DDBJ databases">
        <title>Metagenomic assembled genomes from two thermal pools in the Uzon Caldera, Kamchatka, Russia.</title>
        <authorList>
            <person name="Wilkins L."/>
            <person name="Ettinger C."/>
        </authorList>
    </citation>
    <scope>NUCLEOTIDE SEQUENCE [LARGE SCALE GENOMIC DNA]</scope>
    <source>
        <strain evidence="2">ZAV-05</strain>
    </source>
</reference>
<feature type="domain" description="Metallo-beta-lactamase" evidence="1">
    <location>
        <begin position="20"/>
        <end position="241"/>
    </location>
</feature>
<accession>A0A2J6WI31</accession>
<dbReference type="AlphaFoldDB" id="A0A2J6WI31"/>
<dbReference type="PANTHER" id="PTHR13754">
    <property type="entry name" value="METALLO-BETA-LACTAMASE SUPERFAMILY PROTEIN"/>
    <property type="match status" value="1"/>
</dbReference>
<proteinExistence type="predicted"/>
<comment type="caution">
    <text evidence="2">The sequence shown here is derived from an EMBL/GenBank/DDBJ whole genome shotgun (WGS) entry which is preliminary data.</text>
</comment>
<dbReference type="Gene3D" id="3.60.15.10">
    <property type="entry name" value="Ribonuclease Z/Hydroxyacylglutathione hydrolase-like"/>
    <property type="match status" value="1"/>
</dbReference>
<dbReference type="Proteomes" id="UP000242881">
    <property type="component" value="Unassembled WGS sequence"/>
</dbReference>
<dbReference type="GO" id="GO:0016740">
    <property type="term" value="F:transferase activity"/>
    <property type="evidence" value="ECO:0007669"/>
    <property type="project" value="TreeGrafter"/>
</dbReference>
<dbReference type="SUPFAM" id="SSF56281">
    <property type="entry name" value="Metallo-hydrolase/oxidoreductase"/>
    <property type="match status" value="1"/>
</dbReference>
<evidence type="ECO:0000313" key="3">
    <source>
        <dbReference type="Proteomes" id="UP000242881"/>
    </source>
</evidence>
<dbReference type="InterPro" id="IPR041712">
    <property type="entry name" value="DHPS-like_MBL-fold"/>
</dbReference>
<dbReference type="RefSeq" id="WP_424605421.1">
    <property type="nucleotide sequence ID" value="NZ_JBNAVA010000004.1"/>
</dbReference>
<protein>
    <submittedName>
        <fullName evidence="2">MBL fold metallo-hydrolase</fullName>
    </submittedName>
</protein>
<sequence>MKVTFLVDNYVDRAGLLAEHGFSALIEVDGKNILFDAGQTGAIMSNIKFLGIYPKSIDFIVLSHGHYDHTGGLLYLNLSEHIKIYSHKAIDSRHLRVRLDGDYDYIGIDETFFSKNQHLFSFNESVSEIDKGIFLSGGINRFEEFDSDKNLFIEYSGVYSKDYFPDEQYLAIREEDGWSIITGCSHAGIVNIVKDFKSKFGDPIIKSVIGGFHLFRSGEKELHHVSDFLMNNDIKYIITGHCTGINAICHFSKIFQKRFIPIKVGLTVEI</sequence>
<dbReference type="InterPro" id="IPR052926">
    <property type="entry name" value="Metallo-beta-lactamase_dom"/>
</dbReference>
<dbReference type="GO" id="GO:0016787">
    <property type="term" value="F:hydrolase activity"/>
    <property type="evidence" value="ECO:0007669"/>
    <property type="project" value="UniProtKB-KW"/>
</dbReference>
<dbReference type="Pfam" id="PF00753">
    <property type="entry name" value="Lactamase_B"/>
    <property type="match status" value="1"/>
</dbReference>
<dbReference type="PANTHER" id="PTHR13754:SF13">
    <property type="entry name" value="METALLO-BETA-LACTAMASE SUPERFAMILY PROTEIN (AFU_ORTHOLOGUE AFUA_3G07630)"/>
    <property type="match status" value="1"/>
</dbReference>
<dbReference type="InterPro" id="IPR001279">
    <property type="entry name" value="Metallo-B-lactamas"/>
</dbReference>
<dbReference type="InterPro" id="IPR036866">
    <property type="entry name" value="RibonucZ/Hydroxyglut_hydro"/>
</dbReference>
<evidence type="ECO:0000313" key="2">
    <source>
        <dbReference type="EMBL" id="PMP70010.1"/>
    </source>
</evidence>
<keyword evidence="2" id="KW-0378">Hydrolase</keyword>
<name>A0A2J6WI31_9BACT</name>
<dbReference type="CDD" id="cd07713">
    <property type="entry name" value="DHPS-like_MBL-fold"/>
    <property type="match status" value="1"/>
</dbReference>
<dbReference type="SMART" id="SM00849">
    <property type="entry name" value="Lactamase_B"/>
    <property type="match status" value="1"/>
</dbReference>
<evidence type="ECO:0000259" key="1">
    <source>
        <dbReference type="SMART" id="SM00849"/>
    </source>
</evidence>
<dbReference type="EMBL" id="PNIN01000059">
    <property type="protein sequence ID" value="PMP70010.1"/>
    <property type="molecule type" value="Genomic_DNA"/>
</dbReference>
<organism evidence="2 3">
    <name type="scientific">Calditerrivibrio nitroreducens</name>
    <dbReference type="NCBI Taxonomy" id="477976"/>
    <lineage>
        <taxon>Bacteria</taxon>
        <taxon>Pseudomonadati</taxon>
        <taxon>Deferribacterota</taxon>
        <taxon>Deferribacteres</taxon>
        <taxon>Deferribacterales</taxon>
        <taxon>Calditerrivibrionaceae</taxon>
    </lineage>
</organism>
<gene>
    <name evidence="2" type="ORF">C0187_06060</name>
</gene>